<dbReference type="PhylomeDB" id="A7SMG8"/>
<dbReference type="Proteomes" id="UP000001593">
    <property type="component" value="Unassembled WGS sequence"/>
</dbReference>
<reference evidence="2 3" key="1">
    <citation type="journal article" date="2007" name="Science">
        <title>Sea anemone genome reveals ancestral eumetazoan gene repertoire and genomic organization.</title>
        <authorList>
            <person name="Putnam N.H."/>
            <person name="Srivastava M."/>
            <person name="Hellsten U."/>
            <person name="Dirks B."/>
            <person name="Chapman J."/>
            <person name="Salamov A."/>
            <person name="Terry A."/>
            <person name="Shapiro H."/>
            <person name="Lindquist E."/>
            <person name="Kapitonov V.V."/>
            <person name="Jurka J."/>
            <person name="Genikhovich G."/>
            <person name="Grigoriev I.V."/>
            <person name="Lucas S.M."/>
            <person name="Steele R.E."/>
            <person name="Finnerty J.R."/>
            <person name="Technau U."/>
            <person name="Martindale M.Q."/>
            <person name="Rokhsar D.S."/>
        </authorList>
    </citation>
    <scope>NUCLEOTIDE SEQUENCE [LARGE SCALE GENOMIC DNA]</scope>
    <source>
        <strain evidence="3">CH2 X CH6</strain>
    </source>
</reference>
<evidence type="ECO:0000313" key="3">
    <source>
        <dbReference type="Proteomes" id="UP000001593"/>
    </source>
</evidence>
<dbReference type="EMBL" id="DS469708">
    <property type="protein sequence ID" value="EDO35104.1"/>
    <property type="molecule type" value="Genomic_DNA"/>
</dbReference>
<feature type="compositionally biased region" description="Pro residues" evidence="1">
    <location>
        <begin position="26"/>
        <end position="36"/>
    </location>
</feature>
<keyword evidence="3" id="KW-1185">Reference proteome</keyword>
<evidence type="ECO:0000256" key="1">
    <source>
        <dbReference type="SAM" id="MobiDB-lite"/>
    </source>
</evidence>
<dbReference type="AlphaFoldDB" id="A7SMG8"/>
<name>A7SMG8_NEMVE</name>
<sequence>PEPDPPVDSARARTSEPYPRGQRPNHIPPWIAPKPVPQWTELEKDPPPTWTAAEQDPPRPEQIPPWTSQEPDPPVDKRKIPRGQLQSQIPPVGSATARNPHGQRQSKIPP</sequence>
<feature type="non-terminal residue" evidence="2">
    <location>
        <position position="110"/>
    </location>
</feature>
<dbReference type="InParanoid" id="A7SMG8"/>
<evidence type="ECO:0000313" key="2">
    <source>
        <dbReference type="EMBL" id="EDO35104.1"/>
    </source>
</evidence>
<feature type="region of interest" description="Disordered" evidence="1">
    <location>
        <begin position="1"/>
        <end position="110"/>
    </location>
</feature>
<accession>A7SMG8</accession>
<dbReference type="HOGENOM" id="CLU_2190568_0_0_1"/>
<feature type="non-terminal residue" evidence="2">
    <location>
        <position position="1"/>
    </location>
</feature>
<proteinExistence type="predicted"/>
<gene>
    <name evidence="2" type="ORF">NEMVEDRAFT_v1g123728</name>
</gene>
<organism evidence="2 3">
    <name type="scientific">Nematostella vectensis</name>
    <name type="common">Starlet sea anemone</name>
    <dbReference type="NCBI Taxonomy" id="45351"/>
    <lineage>
        <taxon>Eukaryota</taxon>
        <taxon>Metazoa</taxon>
        <taxon>Cnidaria</taxon>
        <taxon>Anthozoa</taxon>
        <taxon>Hexacorallia</taxon>
        <taxon>Actiniaria</taxon>
        <taxon>Edwardsiidae</taxon>
        <taxon>Nematostella</taxon>
    </lineage>
</organism>
<protein>
    <submittedName>
        <fullName evidence="2">Uncharacterized protein</fullName>
    </submittedName>
</protein>